<protein>
    <submittedName>
        <fullName evidence="5">DeoR/GlpR transcriptional regulator</fullName>
    </submittedName>
</protein>
<name>A0ABR7EIK8_9FIRM</name>
<dbReference type="SMART" id="SM00420">
    <property type="entry name" value="HTH_DEOR"/>
    <property type="match status" value="1"/>
</dbReference>
<feature type="domain" description="HTH deoR-type" evidence="4">
    <location>
        <begin position="4"/>
        <end position="59"/>
    </location>
</feature>
<dbReference type="PANTHER" id="PTHR30363">
    <property type="entry name" value="HTH-TYPE TRANSCRIPTIONAL REGULATOR SRLR-RELATED"/>
    <property type="match status" value="1"/>
</dbReference>
<evidence type="ECO:0000259" key="4">
    <source>
        <dbReference type="PROSITE" id="PS51000"/>
    </source>
</evidence>
<dbReference type="InterPro" id="IPR036388">
    <property type="entry name" value="WH-like_DNA-bd_sf"/>
</dbReference>
<dbReference type="PROSITE" id="PS00894">
    <property type="entry name" value="HTH_DEOR_1"/>
    <property type="match status" value="1"/>
</dbReference>
<evidence type="ECO:0000256" key="3">
    <source>
        <dbReference type="ARBA" id="ARBA00023163"/>
    </source>
</evidence>
<dbReference type="SMART" id="SM01134">
    <property type="entry name" value="DeoRC"/>
    <property type="match status" value="1"/>
</dbReference>
<dbReference type="EMBL" id="JACOON010000007">
    <property type="protein sequence ID" value="MBC5649221.1"/>
    <property type="molecule type" value="Genomic_DNA"/>
</dbReference>
<accession>A0ABR7EIK8</accession>
<keyword evidence="2" id="KW-0238">DNA-binding</keyword>
<reference evidence="5 6" key="1">
    <citation type="submission" date="2020-08" db="EMBL/GenBank/DDBJ databases">
        <title>Genome public.</title>
        <authorList>
            <person name="Liu C."/>
            <person name="Sun Q."/>
        </authorList>
    </citation>
    <scope>NUCLEOTIDE SEQUENCE [LARGE SCALE GENOMIC DNA]</scope>
    <source>
        <strain evidence="5 6">NSJ-35</strain>
    </source>
</reference>
<dbReference type="InterPro" id="IPR001034">
    <property type="entry name" value="DeoR_HTH"/>
</dbReference>
<dbReference type="SUPFAM" id="SSF100950">
    <property type="entry name" value="NagB/RpiA/CoA transferase-like"/>
    <property type="match status" value="1"/>
</dbReference>
<dbReference type="InterPro" id="IPR036390">
    <property type="entry name" value="WH_DNA-bd_sf"/>
</dbReference>
<keyword evidence="3" id="KW-0804">Transcription</keyword>
<dbReference type="InterPro" id="IPR050313">
    <property type="entry name" value="Carb_Metab_HTH_regulators"/>
</dbReference>
<dbReference type="SUPFAM" id="SSF46785">
    <property type="entry name" value="Winged helix' DNA-binding domain"/>
    <property type="match status" value="1"/>
</dbReference>
<keyword evidence="1" id="KW-0805">Transcription regulation</keyword>
<proteinExistence type="predicted"/>
<gene>
    <name evidence="5" type="ORF">H8S18_12810</name>
</gene>
<dbReference type="Pfam" id="PF00455">
    <property type="entry name" value="DeoRC"/>
    <property type="match status" value="1"/>
</dbReference>
<dbReference type="PANTHER" id="PTHR30363:SF8">
    <property type="entry name" value="DEOXYRIBOSE OPERON REPRESSOR"/>
    <property type="match status" value="1"/>
</dbReference>
<dbReference type="InterPro" id="IPR018356">
    <property type="entry name" value="Tscrpt_reg_HTH_DeoR_CS"/>
</dbReference>
<dbReference type="Gene3D" id="1.10.10.10">
    <property type="entry name" value="Winged helix-like DNA-binding domain superfamily/Winged helix DNA-binding domain"/>
    <property type="match status" value="1"/>
</dbReference>
<evidence type="ECO:0000313" key="5">
    <source>
        <dbReference type="EMBL" id="MBC5649221.1"/>
    </source>
</evidence>
<organism evidence="5 6">
    <name type="scientific">Christensenella tenuis</name>
    <dbReference type="NCBI Taxonomy" id="2763033"/>
    <lineage>
        <taxon>Bacteria</taxon>
        <taxon>Bacillati</taxon>
        <taxon>Bacillota</taxon>
        <taxon>Clostridia</taxon>
        <taxon>Christensenellales</taxon>
        <taxon>Christensenellaceae</taxon>
        <taxon>Christensenella</taxon>
    </lineage>
</organism>
<dbReference type="PRINTS" id="PR00037">
    <property type="entry name" value="HTHLACR"/>
</dbReference>
<dbReference type="RefSeq" id="WP_186858669.1">
    <property type="nucleotide sequence ID" value="NZ_JACOON010000007.1"/>
</dbReference>
<evidence type="ECO:0000256" key="1">
    <source>
        <dbReference type="ARBA" id="ARBA00023015"/>
    </source>
</evidence>
<comment type="caution">
    <text evidence="5">The sequence shown here is derived from an EMBL/GenBank/DDBJ whole genome shotgun (WGS) entry which is preliminary data.</text>
</comment>
<evidence type="ECO:0000256" key="2">
    <source>
        <dbReference type="ARBA" id="ARBA00023125"/>
    </source>
</evidence>
<keyword evidence="6" id="KW-1185">Reference proteome</keyword>
<dbReference type="Pfam" id="PF08220">
    <property type="entry name" value="HTH_DeoR"/>
    <property type="match status" value="1"/>
</dbReference>
<dbReference type="InterPro" id="IPR037171">
    <property type="entry name" value="NagB/RpiA_transferase-like"/>
</dbReference>
<dbReference type="PROSITE" id="PS51000">
    <property type="entry name" value="HTH_DEOR_2"/>
    <property type="match status" value="1"/>
</dbReference>
<dbReference type="Proteomes" id="UP000606889">
    <property type="component" value="Unassembled WGS sequence"/>
</dbReference>
<evidence type="ECO:0000313" key="6">
    <source>
        <dbReference type="Proteomes" id="UP000606889"/>
    </source>
</evidence>
<dbReference type="InterPro" id="IPR014036">
    <property type="entry name" value="DeoR-like_C"/>
</dbReference>
<sequence length="257" mass="29003">MNKKAQRLNQIVEILRERNGASLKELAQILCVSEMTIRRDLEVLANSGIIRLINGVAVYIQHEDFFQNKEYDLESETILHSSAKERIGRAAAALLEPDDVILIDTGTTTQYLAHHLPDNMNLTVLCYNMNILFELEKHDCGLISAGGYYHKNTQMFQSQEGIALIERTCINKAFISTAGVSRKFDVTCIEPYERDTKRAAIKTALSKILLVDSSKFNKICPAKFAGLADFDMIITDHGLDNEWIDLIRGIEIELKIV</sequence>